<dbReference type="EMBL" id="DS990441">
    <property type="protein sequence ID" value="EEQ62598.1"/>
    <property type="molecule type" value="Genomic_DNA"/>
</dbReference>
<dbReference type="Proteomes" id="UP000003953">
    <property type="component" value="Unassembled WGS sequence"/>
</dbReference>
<organism evidence="1 2">
    <name type="scientific">Helicobacter pullorum MIT 98-5489</name>
    <dbReference type="NCBI Taxonomy" id="537972"/>
    <lineage>
        <taxon>Bacteria</taxon>
        <taxon>Pseudomonadati</taxon>
        <taxon>Campylobacterota</taxon>
        <taxon>Epsilonproteobacteria</taxon>
        <taxon>Campylobacterales</taxon>
        <taxon>Helicobacteraceae</taxon>
        <taxon>Helicobacter</taxon>
    </lineage>
</organism>
<reference evidence="2" key="1">
    <citation type="journal article" date="2014" name="Genome Announc.">
        <title>Draft genome sequences of six enterohepatic helicobacter species isolated from humans and one from rhesus macaques.</title>
        <authorList>
            <person name="Shen Z."/>
            <person name="Sheh A."/>
            <person name="Young S.K."/>
            <person name="Abouelliel A."/>
            <person name="Ward D.V."/>
            <person name="Earl A.M."/>
            <person name="Fox J.G."/>
        </authorList>
    </citation>
    <scope>NUCLEOTIDE SEQUENCE [LARGE SCALE GENOMIC DNA]</scope>
    <source>
        <strain evidence="2">MIT 98-5489</strain>
    </source>
</reference>
<evidence type="ECO:0000313" key="2">
    <source>
        <dbReference type="Proteomes" id="UP000003953"/>
    </source>
</evidence>
<accession>C5EX54</accession>
<gene>
    <name evidence="1" type="ORF">HPMG_00055</name>
</gene>
<dbReference type="HOGENOM" id="CLU_3344485_0_0_7"/>
<protein>
    <submittedName>
        <fullName evidence="1">Uncharacterized protein</fullName>
    </submittedName>
</protein>
<proteinExistence type="predicted"/>
<dbReference type="AlphaFoldDB" id="C5EX54"/>
<name>C5EX54_9HELI</name>
<sequence>MIALIVIVFVCFVSMLFIIKAIEIAFCDFYSSIQKFN</sequence>
<keyword evidence="2" id="KW-1185">Reference proteome</keyword>
<evidence type="ECO:0000313" key="1">
    <source>
        <dbReference type="EMBL" id="EEQ62598.1"/>
    </source>
</evidence>